<name>A0A9N7VR21_PLEPL</name>
<protein>
    <submittedName>
        <fullName evidence="2">Uncharacterized protein</fullName>
    </submittedName>
</protein>
<reference evidence="2" key="1">
    <citation type="submission" date="2020-03" db="EMBL/GenBank/DDBJ databases">
        <authorList>
            <person name="Weist P."/>
        </authorList>
    </citation>
    <scope>NUCLEOTIDE SEQUENCE</scope>
</reference>
<dbReference type="Proteomes" id="UP001153269">
    <property type="component" value="Unassembled WGS sequence"/>
</dbReference>
<dbReference type="EMBL" id="CADEAL010004263">
    <property type="protein sequence ID" value="CAB1455613.1"/>
    <property type="molecule type" value="Genomic_DNA"/>
</dbReference>
<dbReference type="AlphaFoldDB" id="A0A9N7VR21"/>
<gene>
    <name evidence="2" type="ORF">PLEPLA_LOCUS43394</name>
</gene>
<accession>A0A9N7VR21</accession>
<organism evidence="2 3">
    <name type="scientific">Pleuronectes platessa</name>
    <name type="common">European plaice</name>
    <dbReference type="NCBI Taxonomy" id="8262"/>
    <lineage>
        <taxon>Eukaryota</taxon>
        <taxon>Metazoa</taxon>
        <taxon>Chordata</taxon>
        <taxon>Craniata</taxon>
        <taxon>Vertebrata</taxon>
        <taxon>Euteleostomi</taxon>
        <taxon>Actinopterygii</taxon>
        <taxon>Neopterygii</taxon>
        <taxon>Teleostei</taxon>
        <taxon>Neoteleostei</taxon>
        <taxon>Acanthomorphata</taxon>
        <taxon>Carangaria</taxon>
        <taxon>Pleuronectiformes</taxon>
        <taxon>Pleuronectoidei</taxon>
        <taxon>Pleuronectidae</taxon>
        <taxon>Pleuronectes</taxon>
    </lineage>
</organism>
<evidence type="ECO:0000256" key="1">
    <source>
        <dbReference type="SAM" id="MobiDB-lite"/>
    </source>
</evidence>
<evidence type="ECO:0000313" key="3">
    <source>
        <dbReference type="Proteomes" id="UP001153269"/>
    </source>
</evidence>
<proteinExistence type="predicted"/>
<sequence length="109" mass="11780">MHTYTEKDDGGENGGENLSVSIRDKWCAGTQKVGGWRKPCPQPDLLGQSQLHSCHRAPIERACHCLLSAVRPPHTTHCLPLPLPPPPFRSIPSPRNPKGAVALPAHAAL</sequence>
<keyword evidence="3" id="KW-1185">Reference proteome</keyword>
<feature type="region of interest" description="Disordered" evidence="1">
    <location>
        <begin position="89"/>
        <end position="109"/>
    </location>
</feature>
<evidence type="ECO:0000313" key="2">
    <source>
        <dbReference type="EMBL" id="CAB1455613.1"/>
    </source>
</evidence>
<comment type="caution">
    <text evidence="2">The sequence shown here is derived from an EMBL/GenBank/DDBJ whole genome shotgun (WGS) entry which is preliminary data.</text>
</comment>